<gene>
    <name evidence="6" type="ORF">EWH70_26260</name>
</gene>
<dbReference type="Proteomes" id="UP000292003">
    <property type="component" value="Unassembled WGS sequence"/>
</dbReference>
<evidence type="ECO:0000256" key="2">
    <source>
        <dbReference type="ARBA" id="ARBA00023125"/>
    </source>
</evidence>
<name>A0A4Q7J2L1_9PSEU</name>
<feature type="DNA-binding region" description="H-T-H motif" evidence="4">
    <location>
        <begin position="31"/>
        <end position="50"/>
    </location>
</feature>
<dbReference type="InterPro" id="IPR036271">
    <property type="entry name" value="Tet_transcr_reg_TetR-rel_C_sf"/>
</dbReference>
<dbReference type="Gene3D" id="1.10.10.60">
    <property type="entry name" value="Homeodomain-like"/>
    <property type="match status" value="1"/>
</dbReference>
<dbReference type="EMBL" id="SFCC01000014">
    <property type="protein sequence ID" value="RZQ60988.1"/>
    <property type="molecule type" value="Genomic_DNA"/>
</dbReference>
<dbReference type="RefSeq" id="WP_130478201.1">
    <property type="nucleotide sequence ID" value="NZ_SFCC01000014.1"/>
</dbReference>
<protein>
    <submittedName>
        <fullName evidence="6">TetR/AcrR family transcriptional regulator</fullName>
    </submittedName>
</protein>
<dbReference type="SUPFAM" id="SSF46689">
    <property type="entry name" value="Homeodomain-like"/>
    <property type="match status" value="1"/>
</dbReference>
<keyword evidence="1" id="KW-0805">Transcription regulation</keyword>
<dbReference type="InterPro" id="IPR001647">
    <property type="entry name" value="HTH_TetR"/>
</dbReference>
<dbReference type="GO" id="GO:0003700">
    <property type="term" value="F:DNA-binding transcription factor activity"/>
    <property type="evidence" value="ECO:0007669"/>
    <property type="project" value="TreeGrafter"/>
</dbReference>
<comment type="caution">
    <text evidence="6">The sequence shown here is derived from an EMBL/GenBank/DDBJ whole genome shotgun (WGS) entry which is preliminary data.</text>
</comment>
<dbReference type="InterPro" id="IPR011075">
    <property type="entry name" value="TetR_C"/>
</dbReference>
<dbReference type="Pfam" id="PF00440">
    <property type="entry name" value="TetR_N"/>
    <property type="match status" value="1"/>
</dbReference>
<organism evidence="6 7">
    <name type="scientific">Amycolatopsis suaedae</name>
    <dbReference type="NCBI Taxonomy" id="2510978"/>
    <lineage>
        <taxon>Bacteria</taxon>
        <taxon>Bacillati</taxon>
        <taxon>Actinomycetota</taxon>
        <taxon>Actinomycetes</taxon>
        <taxon>Pseudonocardiales</taxon>
        <taxon>Pseudonocardiaceae</taxon>
        <taxon>Amycolatopsis</taxon>
    </lineage>
</organism>
<dbReference type="Gene3D" id="1.10.357.10">
    <property type="entry name" value="Tetracycline Repressor, domain 2"/>
    <property type="match status" value="1"/>
</dbReference>
<accession>A0A4Q7J2L1</accession>
<evidence type="ECO:0000256" key="3">
    <source>
        <dbReference type="ARBA" id="ARBA00023163"/>
    </source>
</evidence>
<dbReference type="InterPro" id="IPR050109">
    <property type="entry name" value="HTH-type_TetR-like_transc_reg"/>
</dbReference>
<dbReference type="AlphaFoldDB" id="A0A4Q7J2L1"/>
<dbReference type="PROSITE" id="PS50977">
    <property type="entry name" value="HTH_TETR_2"/>
    <property type="match status" value="1"/>
</dbReference>
<dbReference type="SUPFAM" id="SSF48498">
    <property type="entry name" value="Tetracyclin repressor-like, C-terminal domain"/>
    <property type="match status" value="1"/>
</dbReference>
<evidence type="ECO:0000256" key="4">
    <source>
        <dbReference type="PROSITE-ProRule" id="PRU00335"/>
    </source>
</evidence>
<reference evidence="6 7" key="1">
    <citation type="submission" date="2019-02" db="EMBL/GenBank/DDBJ databases">
        <title>Draft genome sequence of Amycolatopsis sp. 8-3EHSu isolated from roots of Suaeda maritima.</title>
        <authorList>
            <person name="Duangmal K."/>
            <person name="Chantavorakit T."/>
        </authorList>
    </citation>
    <scope>NUCLEOTIDE SEQUENCE [LARGE SCALE GENOMIC DNA]</scope>
    <source>
        <strain evidence="6 7">8-3EHSu</strain>
    </source>
</reference>
<evidence type="ECO:0000256" key="1">
    <source>
        <dbReference type="ARBA" id="ARBA00023015"/>
    </source>
</evidence>
<dbReference type="PANTHER" id="PTHR30055">
    <property type="entry name" value="HTH-TYPE TRANSCRIPTIONAL REGULATOR RUTR"/>
    <property type="match status" value="1"/>
</dbReference>
<keyword evidence="2 4" id="KW-0238">DNA-binding</keyword>
<keyword evidence="7" id="KW-1185">Reference proteome</keyword>
<dbReference type="OrthoDB" id="9796019at2"/>
<dbReference type="GO" id="GO:0000976">
    <property type="term" value="F:transcription cis-regulatory region binding"/>
    <property type="evidence" value="ECO:0007669"/>
    <property type="project" value="TreeGrafter"/>
</dbReference>
<evidence type="ECO:0000313" key="6">
    <source>
        <dbReference type="EMBL" id="RZQ60988.1"/>
    </source>
</evidence>
<proteinExistence type="predicted"/>
<evidence type="ECO:0000313" key="7">
    <source>
        <dbReference type="Proteomes" id="UP000292003"/>
    </source>
</evidence>
<dbReference type="InterPro" id="IPR009057">
    <property type="entry name" value="Homeodomain-like_sf"/>
</dbReference>
<feature type="domain" description="HTH tetR-type" evidence="5">
    <location>
        <begin position="8"/>
        <end position="68"/>
    </location>
</feature>
<dbReference type="PANTHER" id="PTHR30055:SF148">
    <property type="entry name" value="TETR-FAMILY TRANSCRIPTIONAL REGULATOR"/>
    <property type="match status" value="1"/>
</dbReference>
<evidence type="ECO:0000259" key="5">
    <source>
        <dbReference type="PROSITE" id="PS50977"/>
    </source>
</evidence>
<keyword evidence="3" id="KW-0804">Transcription</keyword>
<sequence>MAGRPRDPELEQRLLSATWLLLTSSGYDALTMARVAAEANAHRSDVYRRWQTKAQLVTAALAQHLPPIPETDTGSLYHDLRANLDGLATSWSAPWMDGLLGLLADLRRDPEADAAFQAMASRRRRILAAAIDRAVRRGEITEPVNPYLPGDLLEGPLMHRQMIARRPITSEDLDLIALSAYRLLTRTLVVP</sequence>
<dbReference type="Pfam" id="PF16859">
    <property type="entry name" value="TetR_C_11"/>
    <property type="match status" value="1"/>
</dbReference>